<sequence>MACESCSPGQSWPKQARQARCGHLVPAPAGTPPLYCDNCDAQRLCVQCGSSIAGRRGNTKFCSLFCSQVHAGVRFAEPLPDRPCALGTCSLLFRPRRHTQLCCCEDHGKRFWHENAKTRGYVDPGLRVKRQCEACGQLVERRRQSLREGARVTCRSGPCRTLIFTGQWPSSAVPDGHPIRSTPVPVTHESRRRHRVRFVDSECRECGDRFLWDRTIQGADTWYCSRRCSRRAGNGRRRLRKHRSECEPIWRRRIYKRDQYRCHLCRRKVAIDKAVPHPRAPTLDHVIPLARGGSHTMANLRTACFSCNCLKSDRGGGEQLSLIG</sequence>
<dbReference type="AlphaFoldDB" id="A0A4Q7V431"/>
<keyword evidence="2" id="KW-0378">Hydrolase</keyword>
<dbReference type="SMART" id="SM00507">
    <property type="entry name" value="HNHc"/>
    <property type="match status" value="1"/>
</dbReference>
<evidence type="ECO:0000313" key="2">
    <source>
        <dbReference type="EMBL" id="RZT87473.1"/>
    </source>
</evidence>
<comment type="caution">
    <text evidence="2">The sequence shown here is derived from an EMBL/GenBank/DDBJ whole genome shotgun (WGS) entry which is preliminary data.</text>
</comment>
<accession>A0A4Q7V431</accession>
<dbReference type="CDD" id="cd00085">
    <property type="entry name" value="HNHc"/>
    <property type="match status" value="1"/>
</dbReference>
<proteinExistence type="predicted"/>
<dbReference type="GO" id="GO:0008270">
    <property type="term" value="F:zinc ion binding"/>
    <property type="evidence" value="ECO:0007669"/>
    <property type="project" value="InterPro"/>
</dbReference>
<dbReference type="EMBL" id="SHKL01000001">
    <property type="protein sequence ID" value="RZT87473.1"/>
    <property type="molecule type" value="Genomic_DNA"/>
</dbReference>
<name>A0A4Q7V431_PSEST</name>
<dbReference type="GO" id="GO:0004519">
    <property type="term" value="F:endonuclease activity"/>
    <property type="evidence" value="ECO:0007669"/>
    <property type="project" value="UniProtKB-KW"/>
</dbReference>
<dbReference type="InterPro" id="IPR003615">
    <property type="entry name" value="HNH_nuc"/>
</dbReference>
<dbReference type="Gene3D" id="1.10.30.50">
    <property type="match status" value="1"/>
</dbReference>
<organism evidence="2 3">
    <name type="scientific">Pseudonocardia sediminis</name>
    <dbReference type="NCBI Taxonomy" id="1397368"/>
    <lineage>
        <taxon>Bacteria</taxon>
        <taxon>Bacillati</taxon>
        <taxon>Actinomycetota</taxon>
        <taxon>Actinomycetes</taxon>
        <taxon>Pseudonocardiales</taxon>
        <taxon>Pseudonocardiaceae</taxon>
        <taxon>Pseudonocardia</taxon>
    </lineage>
</organism>
<protein>
    <submittedName>
        <fullName evidence="2">5-methylcytosine-specific restriction endonuclease McrA</fullName>
    </submittedName>
</protein>
<evidence type="ECO:0000259" key="1">
    <source>
        <dbReference type="SMART" id="SM00507"/>
    </source>
</evidence>
<dbReference type="OrthoDB" id="4639033at2"/>
<dbReference type="Proteomes" id="UP000291591">
    <property type="component" value="Unassembled WGS sequence"/>
</dbReference>
<dbReference type="PANTHER" id="PTHR33877:SF2">
    <property type="entry name" value="OS07G0170200 PROTEIN"/>
    <property type="match status" value="1"/>
</dbReference>
<dbReference type="GO" id="GO:0003676">
    <property type="term" value="F:nucleic acid binding"/>
    <property type="evidence" value="ECO:0007669"/>
    <property type="project" value="InterPro"/>
</dbReference>
<keyword evidence="2" id="KW-0540">Nuclease</keyword>
<keyword evidence="3" id="KW-1185">Reference proteome</keyword>
<gene>
    <name evidence="2" type="ORF">EV383_4398</name>
</gene>
<keyword evidence="2" id="KW-0255">Endonuclease</keyword>
<dbReference type="Pfam" id="PF01844">
    <property type="entry name" value="HNH"/>
    <property type="match status" value="1"/>
</dbReference>
<feature type="domain" description="HNH nuclease" evidence="1">
    <location>
        <begin position="249"/>
        <end position="309"/>
    </location>
</feature>
<evidence type="ECO:0000313" key="3">
    <source>
        <dbReference type="Proteomes" id="UP000291591"/>
    </source>
</evidence>
<dbReference type="PANTHER" id="PTHR33877">
    <property type="entry name" value="SLL1193 PROTEIN"/>
    <property type="match status" value="1"/>
</dbReference>
<reference evidence="2 3" key="1">
    <citation type="submission" date="2019-02" db="EMBL/GenBank/DDBJ databases">
        <title>Sequencing the genomes of 1000 actinobacteria strains.</title>
        <authorList>
            <person name="Klenk H.-P."/>
        </authorList>
    </citation>
    <scope>NUCLEOTIDE SEQUENCE [LARGE SCALE GENOMIC DNA]</scope>
    <source>
        <strain evidence="2 3">DSM 45779</strain>
    </source>
</reference>
<dbReference type="InterPro" id="IPR052892">
    <property type="entry name" value="NA-targeting_endonuclease"/>
</dbReference>
<dbReference type="RefSeq" id="WP_130291627.1">
    <property type="nucleotide sequence ID" value="NZ_SHKL01000001.1"/>
</dbReference>
<dbReference type="InterPro" id="IPR002711">
    <property type="entry name" value="HNH"/>
</dbReference>